<organism evidence="2">
    <name type="scientific">Serpula lacrymans var. lacrymans (strain S7.3)</name>
    <name type="common">Dry rot fungus</name>
    <dbReference type="NCBI Taxonomy" id="936435"/>
    <lineage>
        <taxon>Eukaryota</taxon>
        <taxon>Fungi</taxon>
        <taxon>Dikarya</taxon>
        <taxon>Basidiomycota</taxon>
        <taxon>Agaricomycotina</taxon>
        <taxon>Agaricomycetes</taxon>
        <taxon>Agaricomycetidae</taxon>
        <taxon>Boletales</taxon>
        <taxon>Coniophorineae</taxon>
        <taxon>Serpulaceae</taxon>
        <taxon>Serpula</taxon>
    </lineage>
</organism>
<proteinExistence type="predicted"/>
<dbReference type="Proteomes" id="UP000008063">
    <property type="component" value="Unassembled WGS sequence"/>
</dbReference>
<keyword evidence="2" id="KW-1185">Reference proteome</keyword>
<reference evidence="2" key="1">
    <citation type="journal article" date="2011" name="Science">
        <title>The plant cell wall-decomposing machinery underlies the functional diversity of forest fungi.</title>
        <authorList>
            <person name="Eastwood D.C."/>
            <person name="Floudas D."/>
            <person name="Binder M."/>
            <person name="Majcherczyk A."/>
            <person name="Schneider P."/>
            <person name="Aerts A."/>
            <person name="Asiegbu F.O."/>
            <person name="Baker S.E."/>
            <person name="Barry K."/>
            <person name="Bendiksby M."/>
            <person name="Blumentritt M."/>
            <person name="Coutinho P.M."/>
            <person name="Cullen D."/>
            <person name="de Vries R.P."/>
            <person name="Gathman A."/>
            <person name="Goodell B."/>
            <person name="Henrissat B."/>
            <person name="Ihrmark K."/>
            <person name="Kauserud H."/>
            <person name="Kohler A."/>
            <person name="LaButti K."/>
            <person name="Lapidus A."/>
            <person name="Lavin J.L."/>
            <person name="Lee Y.-H."/>
            <person name="Lindquist E."/>
            <person name="Lilly W."/>
            <person name="Lucas S."/>
            <person name="Morin E."/>
            <person name="Murat C."/>
            <person name="Oguiza J.A."/>
            <person name="Park J."/>
            <person name="Pisabarro A.G."/>
            <person name="Riley R."/>
            <person name="Rosling A."/>
            <person name="Salamov A."/>
            <person name="Schmidt O."/>
            <person name="Schmutz J."/>
            <person name="Skrede I."/>
            <person name="Stenlid J."/>
            <person name="Wiebenga A."/>
            <person name="Xie X."/>
            <person name="Kuees U."/>
            <person name="Hibbett D.S."/>
            <person name="Hoffmeister D."/>
            <person name="Hoegberg N."/>
            <person name="Martin F."/>
            <person name="Grigoriev I.V."/>
            <person name="Watkinson S.C."/>
        </authorList>
    </citation>
    <scope>NUCLEOTIDE SEQUENCE [LARGE SCALE GENOMIC DNA]</scope>
    <source>
        <strain evidence="2">strain S7.3</strain>
    </source>
</reference>
<evidence type="ECO:0000313" key="2">
    <source>
        <dbReference type="Proteomes" id="UP000008063"/>
    </source>
</evidence>
<dbReference type="InParanoid" id="F8QBF6"/>
<feature type="non-terminal residue" evidence="1">
    <location>
        <position position="60"/>
    </location>
</feature>
<dbReference type="HOGENOM" id="CLU_2948342_0_0_1"/>
<dbReference type="AlphaFoldDB" id="F8QBF6"/>
<dbReference type="EMBL" id="GL945488">
    <property type="protein sequence ID" value="EGN94542.1"/>
    <property type="molecule type" value="Genomic_DNA"/>
</dbReference>
<protein>
    <submittedName>
        <fullName evidence="1">Uncharacterized protein</fullName>
    </submittedName>
</protein>
<gene>
    <name evidence="1" type="ORF">SERLA73DRAFT_188501</name>
</gene>
<name>F8QBF6_SERL3</name>
<sequence length="60" mass="7326">MKRATQKRRFSIVLNATSESGEFLEISYHCKEREQVDNLSFFVCFIRRLRRIRMRKSINE</sequence>
<evidence type="ECO:0000313" key="1">
    <source>
        <dbReference type="EMBL" id="EGN94542.1"/>
    </source>
</evidence>
<accession>F8QBF6</accession>